<sequence length="89" mass="9920">MSQPHLFLSLKRDLALAIQEVFVAEKFIEDTRKKARTELEIRLETENSLIAATVTESGTFNDNFSTAITVTEMLDSKLAIIPGLDGYDS</sequence>
<dbReference type="AlphaFoldDB" id="A0A8J4R834"/>
<organism evidence="1 2">
    <name type="scientific">Castanea mollissima</name>
    <name type="common">Chinese chestnut</name>
    <dbReference type="NCBI Taxonomy" id="60419"/>
    <lineage>
        <taxon>Eukaryota</taxon>
        <taxon>Viridiplantae</taxon>
        <taxon>Streptophyta</taxon>
        <taxon>Embryophyta</taxon>
        <taxon>Tracheophyta</taxon>
        <taxon>Spermatophyta</taxon>
        <taxon>Magnoliopsida</taxon>
        <taxon>eudicotyledons</taxon>
        <taxon>Gunneridae</taxon>
        <taxon>Pentapetalae</taxon>
        <taxon>rosids</taxon>
        <taxon>fabids</taxon>
        <taxon>Fagales</taxon>
        <taxon>Fagaceae</taxon>
        <taxon>Castanea</taxon>
    </lineage>
</organism>
<evidence type="ECO:0000313" key="2">
    <source>
        <dbReference type="Proteomes" id="UP000737018"/>
    </source>
</evidence>
<name>A0A8J4R834_9ROSI</name>
<evidence type="ECO:0000313" key="1">
    <source>
        <dbReference type="EMBL" id="KAF3958729.1"/>
    </source>
</evidence>
<proteinExistence type="predicted"/>
<gene>
    <name evidence="1" type="ORF">CMV_016390</name>
</gene>
<reference evidence="1" key="1">
    <citation type="submission" date="2020-03" db="EMBL/GenBank/DDBJ databases">
        <title>Castanea mollissima Vanexum genome sequencing.</title>
        <authorList>
            <person name="Staton M."/>
        </authorList>
    </citation>
    <scope>NUCLEOTIDE SEQUENCE</scope>
    <source>
        <tissue evidence="1">Leaf</tissue>
    </source>
</reference>
<accession>A0A8J4R834</accession>
<comment type="caution">
    <text evidence="1">The sequence shown here is derived from an EMBL/GenBank/DDBJ whole genome shotgun (WGS) entry which is preliminary data.</text>
</comment>
<protein>
    <submittedName>
        <fullName evidence="1">Uncharacterized protein</fullName>
    </submittedName>
</protein>
<keyword evidence="2" id="KW-1185">Reference proteome</keyword>
<dbReference type="OrthoDB" id="10599865at2759"/>
<dbReference type="Proteomes" id="UP000737018">
    <property type="component" value="Unassembled WGS sequence"/>
</dbReference>
<dbReference type="EMBL" id="JRKL02002489">
    <property type="protein sequence ID" value="KAF3958729.1"/>
    <property type="molecule type" value="Genomic_DNA"/>
</dbReference>